<keyword evidence="1" id="KW-1133">Transmembrane helix</keyword>
<feature type="transmembrane region" description="Helical" evidence="1">
    <location>
        <begin position="91"/>
        <end position="110"/>
    </location>
</feature>
<name>A0A147BTD8_IXORI</name>
<reference evidence="2" key="1">
    <citation type="journal article" date="2018" name="PLoS Negl. Trop. Dis.">
        <title>Sialome diversity of ticks revealed by RNAseq of single tick salivary glands.</title>
        <authorList>
            <person name="Perner J."/>
            <person name="Kropackova S."/>
            <person name="Kopacek P."/>
            <person name="Ribeiro J.M."/>
        </authorList>
    </citation>
    <scope>NUCLEOTIDE SEQUENCE</scope>
    <source>
        <strain evidence="2">Siblings of single egg batch collected in Ceske Budejovice</strain>
        <tissue evidence="2">Salivary glands</tissue>
    </source>
</reference>
<dbReference type="AlphaFoldDB" id="A0A147BTD8"/>
<protein>
    <submittedName>
        <fullName evidence="2">Uncharacterized protein</fullName>
    </submittedName>
</protein>
<proteinExistence type="predicted"/>
<evidence type="ECO:0000313" key="2">
    <source>
        <dbReference type="EMBL" id="JAR94007.1"/>
    </source>
</evidence>
<feature type="transmembrane region" description="Helical" evidence="1">
    <location>
        <begin position="6"/>
        <end position="29"/>
    </location>
</feature>
<dbReference type="EMBL" id="GEGO01001397">
    <property type="protein sequence ID" value="JAR94007.1"/>
    <property type="molecule type" value="Transcribed_RNA"/>
</dbReference>
<feature type="transmembrane region" description="Helical" evidence="1">
    <location>
        <begin position="49"/>
        <end position="71"/>
    </location>
</feature>
<evidence type="ECO:0000256" key="1">
    <source>
        <dbReference type="SAM" id="Phobius"/>
    </source>
</evidence>
<organism evidence="2">
    <name type="scientific">Ixodes ricinus</name>
    <name type="common">Common tick</name>
    <name type="synonym">Acarus ricinus</name>
    <dbReference type="NCBI Taxonomy" id="34613"/>
    <lineage>
        <taxon>Eukaryota</taxon>
        <taxon>Metazoa</taxon>
        <taxon>Ecdysozoa</taxon>
        <taxon>Arthropoda</taxon>
        <taxon>Chelicerata</taxon>
        <taxon>Arachnida</taxon>
        <taxon>Acari</taxon>
        <taxon>Parasitiformes</taxon>
        <taxon>Ixodida</taxon>
        <taxon>Ixodoidea</taxon>
        <taxon>Ixodidae</taxon>
        <taxon>Ixodinae</taxon>
        <taxon>Ixodes</taxon>
    </lineage>
</organism>
<sequence length="122" mass="14454">MGLFFHIHMGVFMCTCGTILSHPYGNFYVHLWEYSFTSIWEFLRAFMRLFFHIHMGVFRCTCGTILSHPYGSFYVHLWDYSFTFIWELLRGPTGVFFHILLGVMCTYASIPLHPPRSFNSDF</sequence>
<accession>A0A147BTD8</accession>
<keyword evidence="1" id="KW-0812">Transmembrane</keyword>
<keyword evidence="1" id="KW-0472">Membrane</keyword>